<keyword evidence="8" id="KW-1185">Reference proteome</keyword>
<feature type="transmembrane region" description="Helical" evidence="6">
    <location>
        <begin position="263"/>
        <end position="282"/>
    </location>
</feature>
<feature type="transmembrane region" description="Helical" evidence="6">
    <location>
        <begin position="331"/>
        <end position="353"/>
    </location>
</feature>
<comment type="subcellular location">
    <subcellularLocation>
        <location evidence="1">Membrane</location>
        <topology evidence="1">Multi-pass membrane protein</topology>
    </subcellularLocation>
</comment>
<feature type="transmembrane region" description="Helical" evidence="6">
    <location>
        <begin position="20"/>
        <end position="51"/>
    </location>
</feature>
<evidence type="ECO:0000256" key="4">
    <source>
        <dbReference type="ARBA" id="ARBA00023136"/>
    </source>
</evidence>
<organism evidence="7 8">
    <name type="scientific">Nocardioides aurantiacus</name>
    <dbReference type="NCBI Taxonomy" id="86796"/>
    <lineage>
        <taxon>Bacteria</taxon>
        <taxon>Bacillati</taxon>
        <taxon>Actinomycetota</taxon>
        <taxon>Actinomycetes</taxon>
        <taxon>Propionibacteriales</taxon>
        <taxon>Nocardioidaceae</taxon>
        <taxon>Nocardioides</taxon>
    </lineage>
</organism>
<gene>
    <name evidence="7" type="ORF">EDD33_0778</name>
</gene>
<evidence type="ECO:0000256" key="6">
    <source>
        <dbReference type="SAM" id="Phobius"/>
    </source>
</evidence>
<evidence type="ECO:0000256" key="3">
    <source>
        <dbReference type="ARBA" id="ARBA00022989"/>
    </source>
</evidence>
<evidence type="ECO:0000256" key="2">
    <source>
        <dbReference type="ARBA" id="ARBA00022692"/>
    </source>
</evidence>
<feature type="region of interest" description="Disordered" evidence="5">
    <location>
        <begin position="357"/>
        <end position="390"/>
    </location>
</feature>
<keyword evidence="4 6" id="KW-0472">Membrane</keyword>
<evidence type="ECO:0000256" key="5">
    <source>
        <dbReference type="SAM" id="MobiDB-lite"/>
    </source>
</evidence>
<dbReference type="InterPro" id="IPR003339">
    <property type="entry name" value="ABC/ECF_trnsptr_transmembrane"/>
</dbReference>
<dbReference type="Pfam" id="PF02361">
    <property type="entry name" value="CbiQ"/>
    <property type="match status" value="1"/>
</dbReference>
<feature type="transmembrane region" description="Helical" evidence="6">
    <location>
        <begin position="240"/>
        <end position="257"/>
    </location>
</feature>
<dbReference type="AlphaFoldDB" id="A0A3N2CQY4"/>
<keyword evidence="3 6" id="KW-1133">Transmembrane helix</keyword>
<comment type="caution">
    <text evidence="7">The sequence shown here is derived from an EMBL/GenBank/DDBJ whole genome shotgun (WGS) entry which is preliminary data.</text>
</comment>
<dbReference type="CDD" id="cd16914">
    <property type="entry name" value="EcfT"/>
    <property type="match status" value="1"/>
</dbReference>
<feature type="transmembrane region" description="Helical" evidence="6">
    <location>
        <begin position="303"/>
        <end position="325"/>
    </location>
</feature>
<proteinExistence type="predicted"/>
<reference evidence="7 8" key="1">
    <citation type="submission" date="2018-11" db="EMBL/GenBank/DDBJ databases">
        <title>Sequencing the genomes of 1000 actinobacteria strains.</title>
        <authorList>
            <person name="Klenk H.-P."/>
        </authorList>
    </citation>
    <scope>NUCLEOTIDE SEQUENCE [LARGE SCALE GENOMIC DNA]</scope>
    <source>
        <strain evidence="7 8">DSM 12652</strain>
    </source>
</reference>
<evidence type="ECO:0000313" key="8">
    <source>
        <dbReference type="Proteomes" id="UP000281738"/>
    </source>
</evidence>
<dbReference type="EMBL" id="RKHO01000001">
    <property type="protein sequence ID" value="ROR89947.1"/>
    <property type="molecule type" value="Genomic_DNA"/>
</dbReference>
<sequence length="390" mass="40720">MAGAVSRARPARDLHPAAWWSWALGLAAAATATTNPVLLLGLVGVASLTVVLRRSDHPWSASFTLYLWLGVAVVVVRVVLRLLLGGGGGGTVWLDLPEVPLPDWVAGIRLLGPVTQESFLAGLYDGLRLATLLICVGAANALANPKRLLRSLPPALYEVGTAVVVAVALLPQLADSLRRVRAARQLRGVSGGRLRRLRGVVVPVLEDALERSMALAAGMDARGYGRVGALSRGRRTTTGGLLLLGLCGICVGSYALLDQTAPRWLVGGGLGLGVLLAGVGLWSAGRRVRRTRYRPDRWRAEEVVVALTGIVVAWALRDAVPLAVLTPALDAAPPVTATALLVVAAGLLAAVVAPPPALSDPDDRGAALARRHAHRARNDRGQEVTRAGAA</sequence>
<protein>
    <submittedName>
        <fullName evidence="7">Energy-coupling factor transport system permease protein</fullName>
    </submittedName>
</protein>
<evidence type="ECO:0000313" key="7">
    <source>
        <dbReference type="EMBL" id="ROR89947.1"/>
    </source>
</evidence>
<dbReference type="GO" id="GO:0005886">
    <property type="term" value="C:plasma membrane"/>
    <property type="evidence" value="ECO:0007669"/>
    <property type="project" value="UniProtKB-ARBA"/>
</dbReference>
<dbReference type="Proteomes" id="UP000281738">
    <property type="component" value="Unassembled WGS sequence"/>
</dbReference>
<dbReference type="PANTHER" id="PTHR33514:SF15">
    <property type="entry name" value="COBALT TRANSPORT PROTEIN"/>
    <property type="match status" value="1"/>
</dbReference>
<dbReference type="PANTHER" id="PTHR33514">
    <property type="entry name" value="PROTEIN ABCI12, CHLOROPLASTIC"/>
    <property type="match status" value="1"/>
</dbReference>
<keyword evidence="2 6" id="KW-0812">Transmembrane</keyword>
<name>A0A3N2CQY4_9ACTN</name>
<accession>A0A3N2CQY4</accession>
<evidence type="ECO:0000256" key="1">
    <source>
        <dbReference type="ARBA" id="ARBA00004141"/>
    </source>
</evidence>
<feature type="transmembrane region" description="Helical" evidence="6">
    <location>
        <begin position="63"/>
        <end position="84"/>
    </location>
</feature>